<dbReference type="GeneID" id="4589171"/>
<dbReference type="EMBL" id="DS027693">
    <property type="protein sequence ID" value="EAW20663.1"/>
    <property type="molecule type" value="Genomic_DNA"/>
</dbReference>
<dbReference type="OrthoDB" id="4367723at2759"/>
<keyword evidence="3" id="KW-1185">Reference proteome</keyword>
<dbReference type="VEuPathDB" id="FungiDB:NFIA_030960"/>
<evidence type="ECO:0000313" key="3">
    <source>
        <dbReference type="Proteomes" id="UP000006702"/>
    </source>
</evidence>
<accession>A1DA32</accession>
<sequence length="254" mass="28802">MVGTGSQSPAVNELPESPIFQEIGSNASISGSPCIPEQSRLQAEKATESERADESKVLRVLETLDKRKDLILKYISSTAKDAIQTSTDWPEEDPRIVDIQLASKRCTNEARLRAGLARRSLADTYLLWEKEEYGTSRVDTLVLHPDSNNRQHHVQEYVTSNSLFKSKRAAGDSILRGIKYRVFEKTYGSEGVSSFLIFANQQFRAVQYRFLPLLAEKIKRSKCWHGLANDKSKWMEECQAVYEGQSGLDFKFCR</sequence>
<dbReference type="HOGENOM" id="CLU_1094552_0_0_1"/>
<name>A1DA32_NEOFI</name>
<dbReference type="STRING" id="331117.A1DA32"/>
<dbReference type="KEGG" id="nfi:NFIA_030960"/>
<dbReference type="OMA" id="FERIYGH"/>
<evidence type="ECO:0000256" key="1">
    <source>
        <dbReference type="SAM" id="MobiDB-lite"/>
    </source>
</evidence>
<dbReference type="eggNOG" id="ENOG502T6IU">
    <property type="taxonomic scope" value="Eukaryota"/>
</dbReference>
<dbReference type="RefSeq" id="XP_001262560.1">
    <property type="nucleotide sequence ID" value="XM_001262559.1"/>
</dbReference>
<proteinExistence type="predicted"/>
<gene>
    <name evidence="2" type="ORF">NFIA_030960</name>
</gene>
<organism evidence="2 3">
    <name type="scientific">Neosartorya fischeri (strain ATCC 1020 / DSM 3700 / CBS 544.65 / FGSC A1164 / JCM 1740 / NRRL 181 / WB 181)</name>
    <name type="common">Aspergillus fischerianus</name>
    <dbReference type="NCBI Taxonomy" id="331117"/>
    <lineage>
        <taxon>Eukaryota</taxon>
        <taxon>Fungi</taxon>
        <taxon>Dikarya</taxon>
        <taxon>Ascomycota</taxon>
        <taxon>Pezizomycotina</taxon>
        <taxon>Eurotiomycetes</taxon>
        <taxon>Eurotiomycetidae</taxon>
        <taxon>Eurotiales</taxon>
        <taxon>Aspergillaceae</taxon>
        <taxon>Aspergillus</taxon>
        <taxon>Aspergillus subgen. Fumigati</taxon>
    </lineage>
</organism>
<evidence type="ECO:0000313" key="2">
    <source>
        <dbReference type="EMBL" id="EAW20663.1"/>
    </source>
</evidence>
<dbReference type="Proteomes" id="UP000006702">
    <property type="component" value="Unassembled WGS sequence"/>
</dbReference>
<reference evidence="3" key="1">
    <citation type="journal article" date="2008" name="PLoS Genet.">
        <title>Genomic islands in the pathogenic filamentous fungus Aspergillus fumigatus.</title>
        <authorList>
            <person name="Fedorova N.D."/>
            <person name="Khaldi N."/>
            <person name="Joardar V.S."/>
            <person name="Maiti R."/>
            <person name="Amedeo P."/>
            <person name="Anderson M.J."/>
            <person name="Crabtree J."/>
            <person name="Silva J.C."/>
            <person name="Badger J.H."/>
            <person name="Albarraq A."/>
            <person name="Angiuoli S."/>
            <person name="Bussey H."/>
            <person name="Bowyer P."/>
            <person name="Cotty P.J."/>
            <person name="Dyer P.S."/>
            <person name="Egan A."/>
            <person name="Galens K."/>
            <person name="Fraser-Liggett C.M."/>
            <person name="Haas B.J."/>
            <person name="Inman J.M."/>
            <person name="Kent R."/>
            <person name="Lemieux S."/>
            <person name="Malavazi I."/>
            <person name="Orvis J."/>
            <person name="Roemer T."/>
            <person name="Ronning C.M."/>
            <person name="Sundaram J.P."/>
            <person name="Sutton G."/>
            <person name="Turner G."/>
            <person name="Venter J.C."/>
            <person name="White O.R."/>
            <person name="Whitty B.R."/>
            <person name="Youngman P."/>
            <person name="Wolfe K.H."/>
            <person name="Goldman G.H."/>
            <person name="Wortman J.R."/>
            <person name="Jiang B."/>
            <person name="Denning D.W."/>
            <person name="Nierman W.C."/>
        </authorList>
    </citation>
    <scope>NUCLEOTIDE SEQUENCE [LARGE SCALE GENOMIC DNA]</scope>
    <source>
        <strain evidence="3">ATCC 1020 / DSM 3700 / CBS 544.65 / FGSC A1164 / JCM 1740 / NRRL 181 / WB 181</strain>
    </source>
</reference>
<protein>
    <submittedName>
        <fullName evidence="2">Uncharacterized protein</fullName>
    </submittedName>
</protein>
<feature type="region of interest" description="Disordered" evidence="1">
    <location>
        <begin position="25"/>
        <end position="49"/>
    </location>
</feature>
<dbReference type="AlphaFoldDB" id="A1DA32"/>